<dbReference type="AlphaFoldDB" id="A0A5E8BWT1"/>
<feature type="compositionally biased region" description="Acidic residues" evidence="4">
    <location>
        <begin position="80"/>
        <end position="90"/>
    </location>
</feature>
<evidence type="ECO:0000256" key="3">
    <source>
        <dbReference type="ARBA" id="ARBA00025724"/>
    </source>
</evidence>
<dbReference type="Gene3D" id="1.20.1250.40">
    <property type="match status" value="1"/>
</dbReference>
<dbReference type="SUPFAM" id="SSF47819">
    <property type="entry name" value="HRDC-like"/>
    <property type="match status" value="1"/>
</dbReference>
<organism evidence="6 7">
    <name type="scientific">Magnusiomyces paraingens</name>
    <dbReference type="NCBI Taxonomy" id="2606893"/>
    <lineage>
        <taxon>Eukaryota</taxon>
        <taxon>Fungi</taxon>
        <taxon>Dikarya</taxon>
        <taxon>Ascomycota</taxon>
        <taxon>Saccharomycotina</taxon>
        <taxon>Dipodascomycetes</taxon>
        <taxon>Dipodascales</taxon>
        <taxon>Dipodascaceae</taxon>
        <taxon>Magnusiomyces</taxon>
    </lineage>
</organism>
<feature type="compositionally biased region" description="Basic and acidic residues" evidence="4">
    <location>
        <begin position="68"/>
        <end position="78"/>
    </location>
</feature>
<evidence type="ECO:0000259" key="5">
    <source>
        <dbReference type="SMART" id="SM00657"/>
    </source>
</evidence>
<dbReference type="Pfam" id="PF03874">
    <property type="entry name" value="RNA_pol_Rpb4"/>
    <property type="match status" value="1"/>
</dbReference>
<evidence type="ECO:0000313" key="6">
    <source>
        <dbReference type="EMBL" id="VVT53957.1"/>
    </source>
</evidence>
<dbReference type="GO" id="GO:0030880">
    <property type="term" value="C:RNA polymerase complex"/>
    <property type="evidence" value="ECO:0007669"/>
    <property type="project" value="InterPro"/>
</dbReference>
<evidence type="ECO:0000313" key="7">
    <source>
        <dbReference type="Proteomes" id="UP000398389"/>
    </source>
</evidence>
<comment type="similarity">
    <text evidence="3">Belongs to the eukaryotic RPB4 RNA polymerase subunit family.</text>
</comment>
<evidence type="ECO:0000256" key="4">
    <source>
        <dbReference type="SAM" id="MobiDB-lite"/>
    </source>
</evidence>
<proteinExistence type="inferred from homology"/>
<reference evidence="6 7" key="1">
    <citation type="submission" date="2019-09" db="EMBL/GenBank/DDBJ databases">
        <authorList>
            <person name="Brejova B."/>
        </authorList>
    </citation>
    <scope>NUCLEOTIDE SEQUENCE [LARGE SCALE GENOMIC DNA]</scope>
</reference>
<dbReference type="InterPro" id="IPR010997">
    <property type="entry name" value="HRDC-like_sf"/>
</dbReference>
<protein>
    <recommendedName>
        <fullName evidence="5">RNA polymerase Rpb4/RPC9 core domain-containing protein</fullName>
    </recommendedName>
</protein>
<feature type="domain" description="RNA polymerase Rpb4/RPC9 core" evidence="5">
    <location>
        <begin position="43"/>
        <end position="161"/>
    </location>
</feature>
<dbReference type="OrthoDB" id="2186918at2759"/>
<dbReference type="InterPro" id="IPR005574">
    <property type="entry name" value="Rpb4/RPC9"/>
</dbReference>
<feature type="region of interest" description="Disordered" evidence="4">
    <location>
        <begin position="1"/>
        <end position="23"/>
    </location>
</feature>
<dbReference type="GO" id="GO:0006352">
    <property type="term" value="P:DNA-templated transcription initiation"/>
    <property type="evidence" value="ECO:0007669"/>
    <property type="project" value="InterPro"/>
</dbReference>
<dbReference type="GeneID" id="43582650"/>
<sequence>MNVSTSTIEQPRRKPNQSITDSEDASILNLGREFDVNQIGHDGNVSKLITLNLSETRILINAVLKQRRKEESGKHFNDGDINDNEDEEDFSNSNENEETVKAVENLLNSAENADLHPFEVAQLGSLAFEEADEAKTLIPSLAKKKTDDELQLILSQLNKLG</sequence>
<name>A0A5E8BWT1_9ASCO</name>
<gene>
    <name evidence="6" type="ORF">SAPINGB_P003835</name>
</gene>
<dbReference type="Proteomes" id="UP000398389">
    <property type="component" value="Unassembled WGS sequence"/>
</dbReference>
<dbReference type="GO" id="GO:0005634">
    <property type="term" value="C:nucleus"/>
    <property type="evidence" value="ECO:0007669"/>
    <property type="project" value="UniProtKB-SubCell"/>
</dbReference>
<dbReference type="GO" id="GO:0000166">
    <property type="term" value="F:nucleotide binding"/>
    <property type="evidence" value="ECO:0007669"/>
    <property type="project" value="InterPro"/>
</dbReference>
<feature type="region of interest" description="Disordered" evidence="4">
    <location>
        <begin position="66"/>
        <end position="98"/>
    </location>
</feature>
<dbReference type="SMART" id="SM00657">
    <property type="entry name" value="RPOL4c"/>
    <property type="match status" value="1"/>
</dbReference>
<keyword evidence="2" id="KW-0539">Nucleus</keyword>
<dbReference type="PANTHER" id="PTHR21297">
    <property type="entry name" value="DNA-DIRECTED RNA POLYMERASE II"/>
    <property type="match status" value="1"/>
</dbReference>
<dbReference type="InterPro" id="IPR045222">
    <property type="entry name" value="Rpb4-like"/>
</dbReference>
<dbReference type="InterPro" id="IPR006590">
    <property type="entry name" value="RNA_pol_Rpb4/RPC9_core"/>
</dbReference>
<keyword evidence="7" id="KW-1185">Reference proteome</keyword>
<evidence type="ECO:0000256" key="2">
    <source>
        <dbReference type="ARBA" id="ARBA00023242"/>
    </source>
</evidence>
<evidence type="ECO:0000256" key="1">
    <source>
        <dbReference type="ARBA" id="ARBA00004123"/>
    </source>
</evidence>
<dbReference type="EMBL" id="CABVLU010000003">
    <property type="protein sequence ID" value="VVT53957.1"/>
    <property type="molecule type" value="Genomic_DNA"/>
</dbReference>
<dbReference type="RefSeq" id="XP_031854441.1">
    <property type="nucleotide sequence ID" value="XM_031998550.1"/>
</dbReference>
<comment type="subcellular location">
    <subcellularLocation>
        <location evidence="1">Nucleus</location>
    </subcellularLocation>
</comment>
<dbReference type="InterPro" id="IPR038324">
    <property type="entry name" value="Rpb4/RPC9_sf"/>
</dbReference>
<accession>A0A5E8BWT1</accession>